<name>A0A284R758_ARMOS</name>
<evidence type="ECO:0000313" key="5">
    <source>
        <dbReference type="Proteomes" id="UP000219338"/>
    </source>
</evidence>
<dbReference type="EMBL" id="FUEG01000005">
    <property type="protein sequence ID" value="SJL04530.1"/>
    <property type="molecule type" value="Genomic_DNA"/>
</dbReference>
<keyword evidence="1" id="KW-0547">Nucleotide-binding</keyword>
<proteinExistence type="predicted"/>
<sequence length="697" mass="76830">MTLTQKPTMLVTDHVHSWPAEVPFHRQAAEVPGTKKPGQTGIYHNAIFGFINKDTPGSFQTVDEIFKSGLKGGRDRKMLGHRPLISTSPLKFANYYVWQTYGEVDLRRRWIGSALVKLFSSGQLGGGEFETVGIWSQNRPEWQIIDIALQSYKKVGVSLYDTLGKDAVEYIINHGHLTTIFTTADHIPALLKLAPSIPIVKLIVSIDPLPTQAWNIMLQWSQTVGVQLKKLSEIEELGRANLIEPIPATPEQLTSICYTSGTTSNPKGVLLTHRNMAVATQSNLYGLLLPEDGCLLSFLPLAHIYERVTEFVCIAMGAGIGYFSGDPLRLMEDAQILKPAIIPAVPRVFNRIYQGAMAAGDVPGLKGALFRYAVQTKLYWLRETGTVTHALWDRLVFRKVKAVLGGQMETMICGSAPINKDVLDFLKIAMCCNILEGYGLTETCATTTRAIPDDPTAGGTVGPPQPANEIKLIDVPAMNYTSEDKPFPRGELCIRGDNCFAVYYKDEKNTKETVDAEGWLHTGDVAAIDDCGRVKIIDRVKNIMKLSQGEYVALEKIENTYGACPVVAQIYIHGDSMQAYLLAVVVPDPIQLAAIVSDVTGNKVTPDNTPLLLQACRDSKINHKVLSILTQEAKRNGLKGFETIKRIHLSLDPFTVDNGTLTPTLKIRRKDAYSKYKAELDGLYALGEPTSEVTTRL</sequence>
<dbReference type="PROSITE" id="PS00455">
    <property type="entry name" value="AMP_BINDING"/>
    <property type="match status" value="1"/>
</dbReference>
<keyword evidence="4" id="KW-0436">Ligase</keyword>
<keyword evidence="5" id="KW-1185">Reference proteome</keyword>
<evidence type="ECO:0000313" key="4">
    <source>
        <dbReference type="EMBL" id="SJL04530.1"/>
    </source>
</evidence>
<dbReference type="InterPro" id="IPR000873">
    <property type="entry name" value="AMP-dep_synth/lig_dom"/>
</dbReference>
<dbReference type="STRING" id="47428.A0A284R758"/>
<keyword evidence="2" id="KW-0067">ATP-binding</keyword>
<protein>
    <submittedName>
        <fullName evidence="4">Related to Long-chain-fatty-acid--CoA ligase 6</fullName>
    </submittedName>
</protein>
<dbReference type="InterPro" id="IPR042099">
    <property type="entry name" value="ANL_N_sf"/>
</dbReference>
<evidence type="ECO:0000256" key="1">
    <source>
        <dbReference type="ARBA" id="ARBA00022741"/>
    </source>
</evidence>
<gene>
    <name evidence="4" type="ORF">ARMOST_07897</name>
</gene>
<dbReference type="Gene3D" id="3.40.50.12780">
    <property type="entry name" value="N-terminal domain of ligase-like"/>
    <property type="match status" value="1"/>
</dbReference>
<feature type="domain" description="AMP-dependent synthetase/ligase" evidence="3">
    <location>
        <begin position="95"/>
        <end position="504"/>
    </location>
</feature>
<dbReference type="InterPro" id="IPR020845">
    <property type="entry name" value="AMP-binding_CS"/>
</dbReference>
<dbReference type="AlphaFoldDB" id="A0A284R758"/>
<evidence type="ECO:0000259" key="3">
    <source>
        <dbReference type="Pfam" id="PF00501"/>
    </source>
</evidence>
<dbReference type="GO" id="GO:0016020">
    <property type="term" value="C:membrane"/>
    <property type="evidence" value="ECO:0007669"/>
    <property type="project" value="TreeGrafter"/>
</dbReference>
<evidence type="ECO:0000256" key="2">
    <source>
        <dbReference type="ARBA" id="ARBA00022840"/>
    </source>
</evidence>
<dbReference type="GO" id="GO:0004467">
    <property type="term" value="F:long-chain fatty acid-CoA ligase activity"/>
    <property type="evidence" value="ECO:0007669"/>
    <property type="project" value="TreeGrafter"/>
</dbReference>
<reference evidence="5" key="1">
    <citation type="journal article" date="2017" name="Nat. Ecol. Evol.">
        <title>Genome expansion and lineage-specific genetic innovations in the forest pathogenic fungi Armillaria.</title>
        <authorList>
            <person name="Sipos G."/>
            <person name="Prasanna A.N."/>
            <person name="Walter M.C."/>
            <person name="O'Connor E."/>
            <person name="Balint B."/>
            <person name="Krizsan K."/>
            <person name="Kiss B."/>
            <person name="Hess J."/>
            <person name="Varga T."/>
            <person name="Slot J."/>
            <person name="Riley R."/>
            <person name="Boka B."/>
            <person name="Rigling D."/>
            <person name="Barry K."/>
            <person name="Lee J."/>
            <person name="Mihaltcheva S."/>
            <person name="LaButti K."/>
            <person name="Lipzen A."/>
            <person name="Waldron R."/>
            <person name="Moloney N.M."/>
            <person name="Sperisen C."/>
            <person name="Kredics L."/>
            <person name="Vagvoelgyi C."/>
            <person name="Patrignani A."/>
            <person name="Fitzpatrick D."/>
            <person name="Nagy I."/>
            <person name="Doyle S."/>
            <person name="Anderson J.B."/>
            <person name="Grigoriev I.V."/>
            <person name="Gueldener U."/>
            <person name="Muensterkoetter M."/>
            <person name="Nagy L.G."/>
        </authorList>
    </citation>
    <scope>NUCLEOTIDE SEQUENCE [LARGE SCALE GENOMIC DNA]</scope>
    <source>
        <strain evidence="5">C18/9</strain>
    </source>
</reference>
<organism evidence="4 5">
    <name type="scientific">Armillaria ostoyae</name>
    <name type="common">Armillaria root rot fungus</name>
    <dbReference type="NCBI Taxonomy" id="47428"/>
    <lineage>
        <taxon>Eukaryota</taxon>
        <taxon>Fungi</taxon>
        <taxon>Dikarya</taxon>
        <taxon>Basidiomycota</taxon>
        <taxon>Agaricomycotina</taxon>
        <taxon>Agaricomycetes</taxon>
        <taxon>Agaricomycetidae</taxon>
        <taxon>Agaricales</taxon>
        <taxon>Marasmiineae</taxon>
        <taxon>Physalacriaceae</taxon>
        <taxon>Armillaria</taxon>
    </lineage>
</organism>
<dbReference type="Pfam" id="PF00501">
    <property type="entry name" value="AMP-binding"/>
    <property type="match status" value="1"/>
</dbReference>
<accession>A0A284R758</accession>
<dbReference type="OrthoDB" id="1700726at2759"/>
<dbReference type="GO" id="GO:0005783">
    <property type="term" value="C:endoplasmic reticulum"/>
    <property type="evidence" value="ECO:0007669"/>
    <property type="project" value="TreeGrafter"/>
</dbReference>
<dbReference type="SUPFAM" id="SSF56801">
    <property type="entry name" value="Acetyl-CoA synthetase-like"/>
    <property type="match status" value="1"/>
</dbReference>
<dbReference type="PANTHER" id="PTHR43272">
    <property type="entry name" value="LONG-CHAIN-FATTY-ACID--COA LIGASE"/>
    <property type="match status" value="1"/>
</dbReference>
<dbReference type="PANTHER" id="PTHR43272:SF33">
    <property type="entry name" value="AMP-BINDING DOMAIN-CONTAINING PROTEIN-RELATED"/>
    <property type="match status" value="1"/>
</dbReference>
<dbReference type="Proteomes" id="UP000219338">
    <property type="component" value="Unassembled WGS sequence"/>
</dbReference>
<dbReference type="GO" id="GO:0005524">
    <property type="term" value="F:ATP binding"/>
    <property type="evidence" value="ECO:0007669"/>
    <property type="project" value="UniProtKB-KW"/>
</dbReference>
<dbReference type="OMA" id="IWHSYER"/>